<comment type="caution">
    <text evidence="1">The sequence shown here is derived from an EMBL/GenBank/DDBJ whole genome shotgun (WGS) entry which is preliminary data.</text>
</comment>
<proteinExistence type="predicted"/>
<protein>
    <submittedName>
        <fullName evidence="1">Uncharacterized protein</fullName>
    </submittedName>
</protein>
<evidence type="ECO:0000313" key="2">
    <source>
        <dbReference type="Proteomes" id="UP000266669"/>
    </source>
</evidence>
<dbReference type="Proteomes" id="UP000266669">
    <property type="component" value="Unassembled WGS sequence"/>
</dbReference>
<organism evidence="1 2">
    <name type="scientific">Leptospira stimsonii</name>
    <dbReference type="NCBI Taxonomy" id="2202203"/>
    <lineage>
        <taxon>Bacteria</taxon>
        <taxon>Pseudomonadati</taxon>
        <taxon>Spirochaetota</taxon>
        <taxon>Spirochaetia</taxon>
        <taxon>Leptospirales</taxon>
        <taxon>Leptospiraceae</taxon>
        <taxon>Leptospira</taxon>
    </lineage>
</organism>
<name>A0A8B3CMN7_9LEPT</name>
<reference evidence="2" key="1">
    <citation type="submission" date="2018-05" db="EMBL/GenBank/DDBJ databases">
        <title>Leptospira yasudae sp. nov. and Leptospira stimsonii sp. nov., two pathogenic species of the genus Leptospira isolated from environmental sources.</title>
        <authorList>
            <person name="Casanovas-Massana A."/>
            <person name="Hamond C."/>
            <person name="Santos L.A."/>
            <person name="Hacker K.P."/>
            <person name="Balassiano I."/>
            <person name="Medeiros M.A."/>
            <person name="Reis M.G."/>
            <person name="Ko A.I."/>
            <person name="Wunder E.A."/>
        </authorList>
    </citation>
    <scope>NUCLEOTIDE SEQUENCE [LARGE SCALE GENOMIC DNA]</scope>
    <source>
        <strain evidence="2">AMB6-RJ</strain>
    </source>
</reference>
<accession>A0A8B3CMN7</accession>
<evidence type="ECO:0000313" key="1">
    <source>
        <dbReference type="EMBL" id="RHX84606.1"/>
    </source>
</evidence>
<gene>
    <name evidence="1" type="ORF">DLM78_16935</name>
</gene>
<dbReference type="AlphaFoldDB" id="A0A8B3CMN7"/>
<sequence>MDRLFPRKLKSTEKEKVEEIYDYVRKLHPETLKISQKSYRKRSQFRNFFGFQFSGPTLLYWLKLRIHDFKIGASNQYVANFENGTVYLDPSFFNLSKLEQAVILIHEARHGDGDEFHHVDCPDEFPFLSIRAPESDLEGIRACDDRIDGAYGLGAAFLFEIFSFGLFPPGRYSEIIGMYNSEMLRIIVKR</sequence>
<dbReference type="EMBL" id="QHCS01000005">
    <property type="protein sequence ID" value="RHX84606.1"/>
    <property type="molecule type" value="Genomic_DNA"/>
</dbReference>